<evidence type="ECO:0000313" key="3">
    <source>
        <dbReference type="Proteomes" id="UP000735302"/>
    </source>
</evidence>
<proteinExistence type="predicted"/>
<feature type="transmembrane region" description="Helical" evidence="1">
    <location>
        <begin position="457"/>
        <end position="475"/>
    </location>
</feature>
<feature type="transmembrane region" description="Helical" evidence="1">
    <location>
        <begin position="235"/>
        <end position="258"/>
    </location>
</feature>
<feature type="transmembrane region" description="Helical" evidence="1">
    <location>
        <begin position="264"/>
        <end position="287"/>
    </location>
</feature>
<reference evidence="2 3" key="1">
    <citation type="journal article" date="2021" name="Elife">
        <title>Chloroplast acquisition without the gene transfer in kleptoplastic sea slugs, Plakobranchus ocellatus.</title>
        <authorList>
            <person name="Maeda T."/>
            <person name="Takahashi S."/>
            <person name="Yoshida T."/>
            <person name="Shimamura S."/>
            <person name="Takaki Y."/>
            <person name="Nagai Y."/>
            <person name="Toyoda A."/>
            <person name="Suzuki Y."/>
            <person name="Arimoto A."/>
            <person name="Ishii H."/>
            <person name="Satoh N."/>
            <person name="Nishiyama T."/>
            <person name="Hasebe M."/>
            <person name="Maruyama T."/>
            <person name="Minagawa J."/>
            <person name="Obokata J."/>
            <person name="Shigenobu S."/>
        </authorList>
    </citation>
    <scope>NUCLEOTIDE SEQUENCE [LARGE SCALE GENOMIC DNA]</scope>
</reference>
<dbReference type="AlphaFoldDB" id="A0AAV3ZJN1"/>
<dbReference type="EMBL" id="BLXT01002468">
    <property type="protein sequence ID" value="GFN94746.1"/>
    <property type="molecule type" value="Genomic_DNA"/>
</dbReference>
<keyword evidence="1" id="KW-0812">Transmembrane</keyword>
<evidence type="ECO:0000256" key="1">
    <source>
        <dbReference type="SAM" id="Phobius"/>
    </source>
</evidence>
<dbReference type="Pfam" id="PF15993">
    <property type="entry name" value="Fuseless"/>
    <property type="match status" value="1"/>
</dbReference>
<feature type="transmembrane region" description="Helical" evidence="1">
    <location>
        <begin position="325"/>
        <end position="344"/>
    </location>
</feature>
<dbReference type="PANTHER" id="PTHR35270">
    <property type="entry name" value="FUSELESS, ISOFORM A"/>
    <property type="match status" value="1"/>
</dbReference>
<keyword evidence="3" id="KW-1185">Reference proteome</keyword>
<organism evidence="2 3">
    <name type="scientific">Plakobranchus ocellatus</name>
    <dbReference type="NCBI Taxonomy" id="259542"/>
    <lineage>
        <taxon>Eukaryota</taxon>
        <taxon>Metazoa</taxon>
        <taxon>Spiralia</taxon>
        <taxon>Lophotrochozoa</taxon>
        <taxon>Mollusca</taxon>
        <taxon>Gastropoda</taxon>
        <taxon>Heterobranchia</taxon>
        <taxon>Euthyneura</taxon>
        <taxon>Panpulmonata</taxon>
        <taxon>Sacoglossa</taxon>
        <taxon>Placobranchoidea</taxon>
        <taxon>Plakobranchidae</taxon>
        <taxon>Plakobranchus</taxon>
    </lineage>
</organism>
<accession>A0AAV3ZJN1</accession>
<keyword evidence="1" id="KW-0472">Membrane</keyword>
<keyword evidence="1" id="KW-1133">Transmembrane helix</keyword>
<feature type="transmembrane region" description="Helical" evidence="1">
    <location>
        <begin position="364"/>
        <end position="381"/>
    </location>
</feature>
<dbReference type="InterPro" id="IPR032751">
    <property type="entry name" value="Fuseless"/>
</dbReference>
<protein>
    <submittedName>
        <fullName evidence="2">Uncharacterized protein</fullName>
    </submittedName>
</protein>
<sequence length="483" mass="54387">MSAPKVDLRHYNNDYQRTLDTTRDAPITKSSSNPNVDTLHQCRNLSENQVYHLTPEAQFRPRGVQCSIANRFCQRFGGHDSSRKIISQFHGTSFPLSSDRILHPLHLLPQLSPSASDSAYNTSNIASNTLGTTDRITQTNNYDPQLLTPNKPDAASAPSLAYAMATIGVAYFWVGPLIVVFWYNTWHLTELYVFSDHTEVSTWTCAVFGYSILTLASCFQAKLSTLVSAIAIQELRYLMSLVYTYVLALACVSQWRGLWALEDVYLGVTVTGVATSAGVAAILLLLLRCYQSTVGAPAVVKPDSPLDSYFTFSTYFGMKSNSLSLVWDSLFTVLLTASFVITVWRGVWESMDLHFFPKNATKTGLLSLVISYGLMIVLSLCQDKVSQLSAYLDKVHWLLKLILEDFVYIVQSIICITYLRGFWVLLNEYDLYRPWSLWVCHVTSYLLLTASKTAQNLVVFTIIVCLDRIVFLIATKTRLRVYY</sequence>
<comment type="caution">
    <text evidence="2">The sequence shown here is derived from an EMBL/GenBank/DDBJ whole genome shotgun (WGS) entry which is preliminary data.</text>
</comment>
<dbReference type="Proteomes" id="UP000735302">
    <property type="component" value="Unassembled WGS sequence"/>
</dbReference>
<name>A0AAV3ZJN1_9GAST</name>
<feature type="transmembrane region" description="Helical" evidence="1">
    <location>
        <begin position="402"/>
        <end position="426"/>
    </location>
</feature>
<gene>
    <name evidence="2" type="ORF">PoB_002125200</name>
</gene>
<feature type="transmembrane region" description="Helical" evidence="1">
    <location>
        <begin position="203"/>
        <end position="223"/>
    </location>
</feature>
<dbReference type="PANTHER" id="PTHR35270:SF2">
    <property type="entry name" value="FUSELESS, ISOFORM A"/>
    <property type="match status" value="1"/>
</dbReference>
<evidence type="ECO:0000313" key="2">
    <source>
        <dbReference type="EMBL" id="GFN94746.1"/>
    </source>
</evidence>
<feature type="transmembrane region" description="Helical" evidence="1">
    <location>
        <begin position="160"/>
        <end position="183"/>
    </location>
</feature>